<feature type="transmembrane region" description="Helical" evidence="1">
    <location>
        <begin position="6"/>
        <end position="27"/>
    </location>
</feature>
<keyword evidence="1" id="KW-0472">Membrane</keyword>
<dbReference type="Proteomes" id="UP000225548">
    <property type="component" value="Unassembled WGS sequence"/>
</dbReference>
<protein>
    <submittedName>
        <fullName evidence="2">Uncharacterized protein</fullName>
    </submittedName>
</protein>
<dbReference type="EMBL" id="PDJG01000001">
    <property type="protein sequence ID" value="PFG33832.1"/>
    <property type="molecule type" value="Genomic_DNA"/>
</dbReference>
<accession>A0A2A9E6G5</accession>
<evidence type="ECO:0000313" key="3">
    <source>
        <dbReference type="Proteomes" id="UP000225548"/>
    </source>
</evidence>
<reference evidence="2 3" key="1">
    <citation type="submission" date="2017-10" db="EMBL/GenBank/DDBJ databases">
        <title>Sequencing the genomes of 1000 actinobacteria strains.</title>
        <authorList>
            <person name="Klenk H.-P."/>
        </authorList>
    </citation>
    <scope>NUCLEOTIDE SEQUENCE [LARGE SCALE GENOMIC DNA]</scope>
    <source>
        <strain evidence="2 3">DSM 18966</strain>
    </source>
</reference>
<keyword evidence="1" id="KW-0812">Transmembrane</keyword>
<evidence type="ECO:0000313" key="2">
    <source>
        <dbReference type="EMBL" id="PFG33832.1"/>
    </source>
</evidence>
<organism evidence="2 3">
    <name type="scientific">Sanguibacter antarcticus</name>
    <dbReference type="NCBI Taxonomy" id="372484"/>
    <lineage>
        <taxon>Bacteria</taxon>
        <taxon>Bacillati</taxon>
        <taxon>Actinomycetota</taxon>
        <taxon>Actinomycetes</taxon>
        <taxon>Micrococcales</taxon>
        <taxon>Sanguibacteraceae</taxon>
        <taxon>Sanguibacter</taxon>
    </lineage>
</organism>
<keyword evidence="1" id="KW-1133">Transmembrane helix</keyword>
<sequence length="35" mass="3866">MSGAEITAQLALGMIFFILGVGVIRFYSFLRGDRD</sequence>
<evidence type="ECO:0000256" key="1">
    <source>
        <dbReference type="SAM" id="Phobius"/>
    </source>
</evidence>
<dbReference type="AlphaFoldDB" id="A0A2A9E6G5"/>
<keyword evidence="3" id="KW-1185">Reference proteome</keyword>
<gene>
    <name evidence="2" type="ORF">ATL42_1724</name>
</gene>
<proteinExistence type="predicted"/>
<comment type="caution">
    <text evidence="2">The sequence shown here is derived from an EMBL/GenBank/DDBJ whole genome shotgun (WGS) entry which is preliminary data.</text>
</comment>
<name>A0A2A9E6G5_9MICO</name>